<keyword evidence="2" id="KW-1185">Reference proteome</keyword>
<comment type="caution">
    <text evidence="1">The sequence shown here is derived from an EMBL/GenBank/DDBJ whole genome shotgun (WGS) entry which is preliminary data.</text>
</comment>
<dbReference type="GO" id="GO:0008168">
    <property type="term" value="F:methyltransferase activity"/>
    <property type="evidence" value="ECO:0007669"/>
    <property type="project" value="UniProtKB-KW"/>
</dbReference>
<dbReference type="AlphaFoldDB" id="A0A9X3S4Q6"/>
<gene>
    <name evidence="1" type="ORF">OM076_31050</name>
</gene>
<dbReference type="SUPFAM" id="SSF53335">
    <property type="entry name" value="S-adenosyl-L-methionine-dependent methyltransferases"/>
    <property type="match status" value="1"/>
</dbReference>
<keyword evidence="1" id="KW-0808">Transferase</keyword>
<proteinExistence type="predicted"/>
<name>A0A9X3S4Q6_9ACTN</name>
<evidence type="ECO:0000313" key="2">
    <source>
        <dbReference type="Proteomes" id="UP001149140"/>
    </source>
</evidence>
<protein>
    <submittedName>
        <fullName evidence="1">Class I SAM-dependent methyltransferase</fullName>
    </submittedName>
</protein>
<evidence type="ECO:0000313" key="1">
    <source>
        <dbReference type="EMBL" id="MDA0164747.1"/>
    </source>
</evidence>
<dbReference type="Pfam" id="PF13489">
    <property type="entry name" value="Methyltransf_23"/>
    <property type="match status" value="1"/>
</dbReference>
<sequence length="367" mass="41066">MTVAAAQQTESIEHVRECPVCGSAALEPLPVENLNSHDPARADRLREKLGDDFFLFQRAARCGDCGAVFQHERPTDEALQRLYDRFTEAVAKTAPTPATKFQYLLLHNPQDYLQGPANALTFLDRIGALDGVGSLLELRTYGGALPALLHERGVEHVEAATISEFDEHVARTVYGIEHLRPFTFAAPIERFAPVREQYDLIVTYEGLTHSKDPGALIRWVSAHLSPGGRAVFLHEPNTPRYRPILPLERVFNNFHMQLLTARAVADLARRNSELPFTLYRDYHPSFTAPLYVDLVLGSDAGRPDADRLDAGDLPSYDLAWWQAWIRQESTRPRAAGIRVKRGVRRVYDATAGQLREEARGLGLPGLK</sequence>
<organism evidence="1 2">
    <name type="scientific">Solirubrobacter ginsenosidimutans</name>
    <dbReference type="NCBI Taxonomy" id="490573"/>
    <lineage>
        <taxon>Bacteria</taxon>
        <taxon>Bacillati</taxon>
        <taxon>Actinomycetota</taxon>
        <taxon>Thermoleophilia</taxon>
        <taxon>Solirubrobacterales</taxon>
        <taxon>Solirubrobacteraceae</taxon>
        <taxon>Solirubrobacter</taxon>
    </lineage>
</organism>
<accession>A0A9X3S4Q6</accession>
<dbReference type="EMBL" id="JAPDOD010000037">
    <property type="protein sequence ID" value="MDA0164747.1"/>
    <property type="molecule type" value="Genomic_DNA"/>
</dbReference>
<dbReference type="InterPro" id="IPR029063">
    <property type="entry name" value="SAM-dependent_MTases_sf"/>
</dbReference>
<dbReference type="GO" id="GO:0032259">
    <property type="term" value="P:methylation"/>
    <property type="evidence" value="ECO:0007669"/>
    <property type="project" value="UniProtKB-KW"/>
</dbReference>
<reference evidence="1" key="1">
    <citation type="submission" date="2022-10" db="EMBL/GenBank/DDBJ databases">
        <title>The WGS of Solirubrobacter ginsenosidimutans DSM 21036.</title>
        <authorList>
            <person name="Jiang Z."/>
        </authorList>
    </citation>
    <scope>NUCLEOTIDE SEQUENCE</scope>
    <source>
        <strain evidence="1">DSM 21036</strain>
    </source>
</reference>
<dbReference type="RefSeq" id="WP_270043997.1">
    <property type="nucleotide sequence ID" value="NZ_JAPDOD010000037.1"/>
</dbReference>
<dbReference type="Proteomes" id="UP001149140">
    <property type="component" value="Unassembled WGS sequence"/>
</dbReference>
<dbReference type="Gene3D" id="3.40.50.150">
    <property type="entry name" value="Vaccinia Virus protein VP39"/>
    <property type="match status" value="1"/>
</dbReference>
<keyword evidence="1" id="KW-0489">Methyltransferase</keyword>